<reference evidence="3 4" key="1">
    <citation type="submission" date="2020-07" db="EMBL/GenBank/DDBJ databases">
        <title>isolation of Luteimonas sp. SJ-16.</title>
        <authorList>
            <person name="Huang X.-X."/>
            <person name="Xu L."/>
            <person name="Sun J.-Q."/>
        </authorList>
    </citation>
    <scope>NUCLEOTIDE SEQUENCE [LARGE SCALE GENOMIC DNA]</scope>
    <source>
        <strain evidence="3 4">SJ-16</strain>
    </source>
</reference>
<organism evidence="3 4">
    <name type="scientific">Luteimonas deserti</name>
    <dbReference type="NCBI Taxonomy" id="2752306"/>
    <lineage>
        <taxon>Bacteria</taxon>
        <taxon>Pseudomonadati</taxon>
        <taxon>Pseudomonadota</taxon>
        <taxon>Gammaproteobacteria</taxon>
        <taxon>Lysobacterales</taxon>
        <taxon>Lysobacteraceae</taxon>
        <taxon>Luteimonas</taxon>
    </lineage>
</organism>
<gene>
    <name evidence="3" type="ORF">H0E82_03615</name>
</gene>
<accession>A0A7Z0QNH7</accession>
<evidence type="ECO:0000256" key="1">
    <source>
        <dbReference type="SAM" id="SignalP"/>
    </source>
</evidence>
<keyword evidence="4" id="KW-1185">Reference proteome</keyword>
<evidence type="ECO:0000259" key="2">
    <source>
        <dbReference type="Pfam" id="PF09832"/>
    </source>
</evidence>
<dbReference type="AlphaFoldDB" id="A0A7Z0QNH7"/>
<comment type="caution">
    <text evidence="3">The sequence shown here is derived from an EMBL/GenBank/DDBJ whole genome shotgun (WGS) entry which is preliminary data.</text>
</comment>
<dbReference type="Pfam" id="PF09832">
    <property type="entry name" value="DUF2059"/>
    <property type="match status" value="1"/>
</dbReference>
<feature type="signal peptide" evidence="1">
    <location>
        <begin position="1"/>
        <end position="22"/>
    </location>
</feature>
<keyword evidence="1" id="KW-0732">Signal</keyword>
<evidence type="ECO:0000313" key="3">
    <source>
        <dbReference type="EMBL" id="NYZ61854.1"/>
    </source>
</evidence>
<dbReference type="Proteomes" id="UP000589896">
    <property type="component" value="Unassembled WGS sequence"/>
</dbReference>
<dbReference type="RefSeq" id="WP_180543867.1">
    <property type="nucleotide sequence ID" value="NZ_JACCJZ010000010.1"/>
</dbReference>
<proteinExistence type="predicted"/>
<feature type="domain" description="DUF2059" evidence="2">
    <location>
        <begin position="91"/>
        <end position="146"/>
    </location>
</feature>
<protein>
    <submittedName>
        <fullName evidence="3">DUF2059 domain-containing protein</fullName>
    </submittedName>
</protein>
<dbReference type="EMBL" id="JACCJZ010000010">
    <property type="protein sequence ID" value="NYZ61854.1"/>
    <property type="molecule type" value="Genomic_DNA"/>
</dbReference>
<feature type="chain" id="PRO_5031509188" evidence="1">
    <location>
        <begin position="23"/>
        <end position="168"/>
    </location>
</feature>
<dbReference type="InterPro" id="IPR018637">
    <property type="entry name" value="DUF2059"/>
</dbReference>
<evidence type="ECO:0000313" key="4">
    <source>
        <dbReference type="Proteomes" id="UP000589896"/>
    </source>
</evidence>
<name>A0A7Z0QNH7_9GAMM</name>
<sequence length="168" mass="18415">MTRTFRLAALLALAFAAPAALAAPPSPARIDRLLEVMRAEQTVAAMMPQVLASQQQMVAQLTRDADPQQREAAMRAVTSSMRAVESALSWDALQPMYRDIYARTFTAEDTDAMIDFYSSPAGQNLLDKMPLLMQNTMTAVQGLVVPMLQQLERDLRSQLDTDAPAAAD</sequence>